<feature type="transmembrane region" description="Helical" evidence="10">
    <location>
        <begin position="365"/>
        <end position="384"/>
    </location>
</feature>
<keyword evidence="6 10" id="KW-0378">Hydrolase</keyword>
<dbReference type="AlphaFoldDB" id="A0A4Y9XY90"/>
<evidence type="ECO:0000256" key="9">
    <source>
        <dbReference type="ARBA" id="ARBA00023136"/>
    </source>
</evidence>
<dbReference type="SUPFAM" id="SSF144091">
    <property type="entry name" value="Rhomboid-like"/>
    <property type="match status" value="1"/>
</dbReference>
<feature type="transmembrane region" description="Helical" evidence="10">
    <location>
        <begin position="166"/>
        <end position="184"/>
    </location>
</feature>
<dbReference type="GO" id="GO:0006508">
    <property type="term" value="P:proteolysis"/>
    <property type="evidence" value="ECO:0007669"/>
    <property type="project" value="UniProtKB-KW"/>
</dbReference>
<feature type="transmembrane region" description="Helical" evidence="10">
    <location>
        <begin position="419"/>
        <end position="440"/>
    </location>
</feature>
<proteinExistence type="inferred from homology"/>
<keyword evidence="4 10" id="KW-0645">Protease</keyword>
<dbReference type="PANTHER" id="PTHR22936:SF69">
    <property type="entry name" value="RHOMBOID-LIKE PROTEIN"/>
    <property type="match status" value="1"/>
</dbReference>
<feature type="transmembrane region" description="Helical" evidence="10">
    <location>
        <begin position="305"/>
        <end position="326"/>
    </location>
</feature>
<evidence type="ECO:0000256" key="5">
    <source>
        <dbReference type="ARBA" id="ARBA00022692"/>
    </source>
</evidence>
<dbReference type="STRING" id="34475.A0A4Y9XY90"/>
<keyword evidence="7 10" id="KW-0720">Serine protease</keyword>
<comment type="caution">
    <text evidence="13">The sequence shown here is derived from an EMBL/GenBank/DDBJ whole genome shotgun (WGS) entry which is preliminary data.</text>
</comment>
<evidence type="ECO:0000256" key="10">
    <source>
        <dbReference type="RuleBase" id="RU362115"/>
    </source>
</evidence>
<evidence type="ECO:0000259" key="12">
    <source>
        <dbReference type="Pfam" id="PF01694"/>
    </source>
</evidence>
<keyword evidence="8 10" id="KW-1133">Transmembrane helix</keyword>
<dbReference type="EMBL" id="SEKV01000612">
    <property type="protein sequence ID" value="TFY55224.1"/>
    <property type="molecule type" value="Genomic_DNA"/>
</dbReference>
<evidence type="ECO:0000256" key="4">
    <source>
        <dbReference type="ARBA" id="ARBA00022670"/>
    </source>
</evidence>
<keyword evidence="9 10" id="KW-0472">Membrane</keyword>
<comment type="subcellular location">
    <subcellularLocation>
        <location evidence="2 10">Membrane</location>
        <topology evidence="2 10">Multi-pass membrane protein</topology>
    </subcellularLocation>
</comment>
<dbReference type="PANTHER" id="PTHR22936">
    <property type="entry name" value="RHOMBOID-RELATED"/>
    <property type="match status" value="1"/>
</dbReference>
<feature type="region of interest" description="Disordered" evidence="11">
    <location>
        <begin position="1"/>
        <end position="60"/>
    </location>
</feature>
<dbReference type="GO" id="GO:0004252">
    <property type="term" value="F:serine-type endopeptidase activity"/>
    <property type="evidence" value="ECO:0007669"/>
    <property type="project" value="InterPro"/>
</dbReference>
<evidence type="ECO:0000256" key="3">
    <source>
        <dbReference type="ARBA" id="ARBA00009045"/>
    </source>
</evidence>
<reference evidence="13 14" key="1">
    <citation type="submission" date="2019-01" db="EMBL/GenBank/DDBJ databases">
        <title>Genome sequencing of the rare red list fungi Fomitopsis rosea.</title>
        <authorList>
            <person name="Buettner E."/>
            <person name="Kellner H."/>
        </authorList>
    </citation>
    <scope>NUCLEOTIDE SEQUENCE [LARGE SCALE GENOMIC DNA]</scope>
    <source>
        <strain evidence="13 14">DSM 105464</strain>
    </source>
</reference>
<feature type="domain" description="Peptidase S54 rhomboid" evidence="12">
    <location>
        <begin position="265"/>
        <end position="404"/>
    </location>
</feature>
<sequence>MIIEDMASSQTTLHDPPEYPGDTKSASLRHGHSYSMSTSKLLPDEEAGHKAAGPSDAAYDASYREPYNEAAYNPSYRPAFPEAEADYSYNPGAYATDAIDDKQEIPYAKTPEQYGMRNYQNMGYDEPLPKPPRERPNTFKRIFGLYPLEDRIADKKAGRGVQRRPYIVWLLTLIMLAVLIYELVVNQKAQGTPVSFHPTVNPMLGPSESALINVGARFPACMKNVSSIPLTTEFACLNDTANPVTEACPLENICGFGGFHDETPNQWFRFITPVFLHAGIVHFLLNMLAQLTVSAQVEREMGSPFFLVLYMAAGIFGNVLGGNFALVGVPSVGASGAIFGTTATQVAWIDLFAHWRYQYQPGKKLAWMIAELIIGIALGFIPFVDNFAHLGGLLMGLLVGMAFYPIISPSLRHRSIVLGLRLGAVALGLVLYIVLIHNFYTSNPYAACSWCRYLSCIPTSSNNYCKGTGLSTSSAF</sequence>
<dbReference type="Proteomes" id="UP000298390">
    <property type="component" value="Unassembled WGS sequence"/>
</dbReference>
<organism evidence="13 14">
    <name type="scientific">Rhodofomes roseus</name>
    <dbReference type="NCBI Taxonomy" id="34475"/>
    <lineage>
        <taxon>Eukaryota</taxon>
        <taxon>Fungi</taxon>
        <taxon>Dikarya</taxon>
        <taxon>Basidiomycota</taxon>
        <taxon>Agaricomycotina</taxon>
        <taxon>Agaricomycetes</taxon>
        <taxon>Polyporales</taxon>
        <taxon>Rhodofomes</taxon>
    </lineage>
</organism>
<feature type="transmembrane region" description="Helical" evidence="10">
    <location>
        <begin position="390"/>
        <end position="407"/>
    </location>
</feature>
<accession>A0A4Y9XY90</accession>
<evidence type="ECO:0000256" key="6">
    <source>
        <dbReference type="ARBA" id="ARBA00022801"/>
    </source>
</evidence>
<dbReference type="GO" id="GO:0016020">
    <property type="term" value="C:membrane"/>
    <property type="evidence" value="ECO:0007669"/>
    <property type="project" value="UniProtKB-SubCell"/>
</dbReference>
<keyword evidence="5 10" id="KW-0812">Transmembrane</keyword>
<evidence type="ECO:0000256" key="2">
    <source>
        <dbReference type="ARBA" id="ARBA00004141"/>
    </source>
</evidence>
<name>A0A4Y9XY90_9APHY</name>
<comment type="function">
    <text evidence="10">Serine protease involved in intramembrane proteolysis.</text>
</comment>
<comment type="catalytic activity">
    <reaction evidence="1 10">
        <text>Cleaves type-1 transmembrane domains using a catalytic dyad composed of serine and histidine that are contributed by different transmembrane domains.</text>
        <dbReference type="EC" id="3.4.21.105"/>
    </reaction>
</comment>
<evidence type="ECO:0000256" key="1">
    <source>
        <dbReference type="ARBA" id="ARBA00000156"/>
    </source>
</evidence>
<feature type="transmembrane region" description="Helical" evidence="10">
    <location>
        <begin position="274"/>
        <end position="293"/>
    </location>
</feature>
<evidence type="ECO:0000313" key="13">
    <source>
        <dbReference type="EMBL" id="TFY55224.1"/>
    </source>
</evidence>
<dbReference type="InterPro" id="IPR035952">
    <property type="entry name" value="Rhomboid-like_sf"/>
</dbReference>
<gene>
    <name evidence="13" type="ORF">EVJ58_g8381</name>
</gene>
<dbReference type="EC" id="3.4.21.105" evidence="10"/>
<feature type="transmembrane region" description="Helical" evidence="10">
    <location>
        <begin position="332"/>
        <end position="353"/>
    </location>
</feature>
<comment type="similarity">
    <text evidence="3 10">Belongs to the peptidase S54 family.</text>
</comment>
<evidence type="ECO:0000313" key="14">
    <source>
        <dbReference type="Proteomes" id="UP000298390"/>
    </source>
</evidence>
<evidence type="ECO:0000256" key="11">
    <source>
        <dbReference type="SAM" id="MobiDB-lite"/>
    </source>
</evidence>
<dbReference type="Pfam" id="PF01694">
    <property type="entry name" value="Rhomboid"/>
    <property type="match status" value="1"/>
</dbReference>
<dbReference type="InterPro" id="IPR002610">
    <property type="entry name" value="Peptidase_S54_rhomboid-like"/>
</dbReference>
<dbReference type="InterPro" id="IPR022764">
    <property type="entry name" value="Peptidase_S54_rhomboid_dom"/>
</dbReference>
<dbReference type="Gene3D" id="1.20.1540.10">
    <property type="entry name" value="Rhomboid-like"/>
    <property type="match status" value="1"/>
</dbReference>
<evidence type="ECO:0000256" key="8">
    <source>
        <dbReference type="ARBA" id="ARBA00022989"/>
    </source>
</evidence>
<protein>
    <recommendedName>
        <fullName evidence="10">Rhomboid-type serine protease</fullName>
        <ecNumber evidence="10">3.4.21.105</ecNumber>
    </recommendedName>
</protein>
<evidence type="ECO:0000256" key="7">
    <source>
        <dbReference type="ARBA" id="ARBA00022825"/>
    </source>
</evidence>